<dbReference type="SUPFAM" id="SSF51735">
    <property type="entry name" value="NAD(P)-binding Rossmann-fold domains"/>
    <property type="match status" value="1"/>
</dbReference>
<organism evidence="1 2">
    <name type="scientific">Liquidambar formosana</name>
    <name type="common">Formosan gum</name>
    <dbReference type="NCBI Taxonomy" id="63359"/>
    <lineage>
        <taxon>Eukaryota</taxon>
        <taxon>Viridiplantae</taxon>
        <taxon>Streptophyta</taxon>
        <taxon>Embryophyta</taxon>
        <taxon>Tracheophyta</taxon>
        <taxon>Spermatophyta</taxon>
        <taxon>Magnoliopsida</taxon>
        <taxon>eudicotyledons</taxon>
        <taxon>Gunneridae</taxon>
        <taxon>Pentapetalae</taxon>
        <taxon>Saxifragales</taxon>
        <taxon>Altingiaceae</taxon>
        <taxon>Liquidambar</taxon>
    </lineage>
</organism>
<dbReference type="AlphaFoldDB" id="A0AAP0X998"/>
<dbReference type="InterPro" id="IPR003462">
    <property type="entry name" value="ODC_Mu_crystall"/>
</dbReference>
<dbReference type="Proteomes" id="UP001415857">
    <property type="component" value="Unassembled WGS sequence"/>
</dbReference>
<name>A0AAP0X998_LIQFO</name>
<protein>
    <submittedName>
        <fullName evidence="1">Uncharacterized protein</fullName>
    </submittedName>
</protein>
<dbReference type="InterPro" id="IPR036291">
    <property type="entry name" value="NAD(P)-bd_dom_sf"/>
</dbReference>
<dbReference type="Pfam" id="PF02423">
    <property type="entry name" value="OCD_Mu_crystall"/>
    <property type="match status" value="1"/>
</dbReference>
<accession>A0AAP0X998</accession>
<dbReference type="EMBL" id="JBBPBK010000001">
    <property type="protein sequence ID" value="KAK9291548.1"/>
    <property type="molecule type" value="Genomic_DNA"/>
</dbReference>
<comment type="caution">
    <text evidence="1">The sequence shown here is derived from an EMBL/GenBank/DDBJ whole genome shotgun (WGS) entry which is preliminary data.</text>
</comment>
<evidence type="ECO:0000313" key="2">
    <source>
        <dbReference type="Proteomes" id="UP001415857"/>
    </source>
</evidence>
<sequence>MNDDKVIRRGRVLVDNEATLVEAGELVGAVERGVILHEEIAGGLVELIKGEKLGRRNDGERAVFKFIHSAVIDILTPHLMYETCMEIVFWLAWMQNCAFQPVVYLDMGFEQCYDEVFKTGNSLHFSQNIFSL</sequence>
<evidence type="ECO:0000313" key="1">
    <source>
        <dbReference type="EMBL" id="KAK9291548.1"/>
    </source>
</evidence>
<proteinExistence type="predicted"/>
<dbReference type="Gene3D" id="3.40.50.720">
    <property type="entry name" value="NAD(P)-binding Rossmann-like Domain"/>
    <property type="match status" value="1"/>
</dbReference>
<keyword evidence="2" id="KW-1185">Reference proteome</keyword>
<reference evidence="1 2" key="1">
    <citation type="journal article" date="2024" name="Plant J.">
        <title>Genome sequences and population genomics reveal climatic adaptation and genomic divergence between two closely related sweetgum species.</title>
        <authorList>
            <person name="Xu W.Q."/>
            <person name="Ren C.Q."/>
            <person name="Zhang X.Y."/>
            <person name="Comes H.P."/>
            <person name="Liu X.H."/>
            <person name="Li Y.G."/>
            <person name="Kettle C.J."/>
            <person name="Jalonen R."/>
            <person name="Gaisberger H."/>
            <person name="Ma Y.Z."/>
            <person name="Qiu Y.X."/>
        </authorList>
    </citation>
    <scope>NUCLEOTIDE SEQUENCE [LARGE SCALE GENOMIC DNA]</scope>
    <source>
        <strain evidence="1">Hangzhou</strain>
    </source>
</reference>
<gene>
    <name evidence="1" type="ORF">L1049_019496</name>
</gene>